<accession>A0A5A9X9Y7</accession>
<dbReference type="SFLD" id="SFLDG01389">
    <property type="entry name" value="menaquinone_synthsis_involved"/>
    <property type="match status" value="1"/>
</dbReference>
<dbReference type="InterPro" id="IPR045567">
    <property type="entry name" value="CofH/MnqC-like_C"/>
</dbReference>
<dbReference type="InterPro" id="IPR058240">
    <property type="entry name" value="rSAM_sf"/>
</dbReference>
<dbReference type="GO" id="GO:0046992">
    <property type="term" value="F:oxidoreductase activity, acting on X-H and Y-H to form an X-Y bond"/>
    <property type="evidence" value="ECO:0007669"/>
    <property type="project" value="UniProtKB-UniRule"/>
</dbReference>
<dbReference type="Pfam" id="PF04055">
    <property type="entry name" value="Radical_SAM"/>
    <property type="match status" value="1"/>
</dbReference>
<dbReference type="PROSITE" id="PS51918">
    <property type="entry name" value="RADICAL_SAM"/>
    <property type="match status" value="1"/>
</dbReference>
<dbReference type="PANTHER" id="PTHR43076:SF1">
    <property type="entry name" value="LIPOYL SYNTHASE 2"/>
    <property type="match status" value="1"/>
</dbReference>
<feature type="binding site" evidence="8">
    <location>
        <position position="68"/>
    </location>
    <ligand>
        <name>S-adenosyl-L-methionine</name>
        <dbReference type="ChEBI" id="CHEBI:59789"/>
    </ligand>
</feature>
<keyword evidence="2 6" id="KW-0949">S-adenosyl-L-methionine</keyword>
<evidence type="ECO:0000256" key="3">
    <source>
        <dbReference type="ARBA" id="ARBA00022723"/>
    </source>
</evidence>
<evidence type="ECO:0000256" key="2">
    <source>
        <dbReference type="ARBA" id="ARBA00022691"/>
    </source>
</evidence>
<evidence type="ECO:0000256" key="4">
    <source>
        <dbReference type="ARBA" id="ARBA00023004"/>
    </source>
</evidence>
<comment type="cofactor">
    <cofactor evidence="6 7">
        <name>[4Fe-4S] cluster</name>
        <dbReference type="ChEBI" id="CHEBI:49883"/>
    </cofactor>
    <text evidence="6 7">Binds 1 [4Fe-4S] cluster. The cluster is coordinated with 3 cysteines and an exchangeable S-adenosyl-L-methionine.</text>
</comment>
<evidence type="ECO:0000256" key="5">
    <source>
        <dbReference type="ARBA" id="ARBA00023014"/>
    </source>
</evidence>
<gene>
    <name evidence="6 10" type="primary">mqnC</name>
    <name evidence="10" type="ORF">ET418_13165</name>
</gene>
<comment type="catalytic activity">
    <reaction evidence="6">
        <text>dehypoxanthine futalosine + S-adenosyl-L-methionine = cyclic dehypoxanthinylfutalosinate + 5'-deoxyadenosine + L-methionine + H(+)</text>
        <dbReference type="Rhea" id="RHEA:33083"/>
        <dbReference type="ChEBI" id="CHEBI:15378"/>
        <dbReference type="ChEBI" id="CHEBI:17319"/>
        <dbReference type="ChEBI" id="CHEBI:57844"/>
        <dbReference type="ChEBI" id="CHEBI:58864"/>
        <dbReference type="ChEBI" id="CHEBI:59789"/>
        <dbReference type="ChEBI" id="CHEBI:64270"/>
        <dbReference type="EC" id="1.21.98.1"/>
    </reaction>
</comment>
<evidence type="ECO:0000256" key="7">
    <source>
        <dbReference type="PIRSR" id="PIRSR004762-1"/>
    </source>
</evidence>
<dbReference type="GO" id="GO:0005506">
    <property type="term" value="F:iron ion binding"/>
    <property type="evidence" value="ECO:0007669"/>
    <property type="project" value="UniProtKB-UniRule"/>
</dbReference>
<protein>
    <recommendedName>
        <fullName evidence="6">Cyclic dehypoxanthine futalosine synthase</fullName>
        <shortName evidence="6">Cyclic DHFL synthase</shortName>
        <ecNumber evidence="6">1.21.98.1</ecNumber>
    </recommendedName>
    <alternativeName>
        <fullName evidence="6">Dehypoxanthine futalosine cyclase</fullName>
        <shortName evidence="6">DHFL cyclase</shortName>
    </alternativeName>
    <alternativeName>
        <fullName evidence="6">Menaquinone biosynthetic enzyme MqnC</fullName>
    </alternativeName>
</protein>
<dbReference type="InterPro" id="IPR013785">
    <property type="entry name" value="Aldolase_TIM"/>
</dbReference>
<feature type="binding site" evidence="6 7">
    <location>
        <position position="69"/>
    </location>
    <ligand>
        <name>[4Fe-4S] cluster</name>
        <dbReference type="ChEBI" id="CHEBI:49883"/>
        <note>4Fe-4S-S-AdoMet</note>
    </ligand>
</feature>
<dbReference type="SFLD" id="SFLDF00343">
    <property type="entry name" value="aminofutalosine_synthase_(mqnE"/>
    <property type="match status" value="1"/>
</dbReference>
<dbReference type="UniPathway" id="UPA00079"/>
<feature type="binding site" evidence="6 7">
    <location>
        <position position="62"/>
    </location>
    <ligand>
        <name>[4Fe-4S] cluster</name>
        <dbReference type="ChEBI" id="CHEBI:49883"/>
        <note>4Fe-4S-S-AdoMet</note>
    </ligand>
</feature>
<dbReference type="Pfam" id="PF19288">
    <property type="entry name" value="CofH_C"/>
    <property type="match status" value="1"/>
</dbReference>
<dbReference type="NCBIfam" id="TIGR03699">
    <property type="entry name" value="menaquin_MqnC"/>
    <property type="match status" value="1"/>
</dbReference>
<dbReference type="OrthoDB" id="9802027at2"/>
<keyword evidence="1 6" id="KW-0004">4Fe-4S</keyword>
<dbReference type="Proteomes" id="UP000324298">
    <property type="component" value="Unassembled WGS sequence"/>
</dbReference>
<dbReference type="InterPro" id="IPR022431">
    <property type="entry name" value="Cyclic_DHFL_synthase_mqnC"/>
</dbReference>
<feature type="domain" description="Radical SAM core" evidence="9">
    <location>
        <begin position="48"/>
        <end position="281"/>
    </location>
</feature>
<dbReference type="InterPro" id="IPR007197">
    <property type="entry name" value="rSAM"/>
</dbReference>
<feature type="binding site" evidence="8">
    <location>
        <position position="174"/>
    </location>
    <ligand>
        <name>S-adenosyl-L-methionine</name>
        <dbReference type="ChEBI" id="CHEBI:59789"/>
    </ligand>
</feature>
<reference evidence="10 11" key="1">
    <citation type="submission" date="2019-04" db="EMBL/GenBank/DDBJ databases">
        <title>Geobacter ruber sp. nov., ferric-reducing bacteria isolated from paddy soil.</title>
        <authorList>
            <person name="Xu Z."/>
            <person name="Masuda Y."/>
            <person name="Itoh H."/>
            <person name="Senoo K."/>
        </authorList>
    </citation>
    <scope>NUCLEOTIDE SEQUENCE [LARGE SCALE GENOMIC DNA]</scope>
    <source>
        <strain evidence="10 11">Red88</strain>
    </source>
</reference>
<sequence>MIQQTTDTVEGRRMERAEALRLLESAELLELGMYADRIRRKLHPEGVVSFVVDRNVNYTNICNSKCAFCAFYRDGDAADAYVLTQEEIFAKIEELVRQEGTQLLMQGGLNPDLKIGFFEQLFREIKSRFPAVQNHSLSPAEVVSIAKNSGLSLDEALRRLKRAGLDSIPGGGAEILVDEVRGAISPNKIGWRQWAEVMSKAAGLGMPTTATMMFGSREKPEDIVEHLFRVREIQDKGGSFTAFIPWTYQPGNTELGGDTATGVEYLKVLALARIVLDNIPNIQASWVTQGAKMAQVALFFGANDLGGTMLEENVVAAAGCSFRMSREEMIDLIRGAGFRAAQRTTTYHIVKEFPA</sequence>
<comment type="caution">
    <text evidence="10">The sequence shown here is derived from an EMBL/GenBank/DDBJ whole genome shotgun (WGS) entry which is preliminary data.</text>
</comment>
<dbReference type="GO" id="GO:0009234">
    <property type="term" value="P:menaquinone biosynthetic process"/>
    <property type="evidence" value="ECO:0007669"/>
    <property type="project" value="UniProtKB-UniRule"/>
</dbReference>
<feature type="binding site" evidence="8">
    <location>
        <position position="138"/>
    </location>
    <ligand>
        <name>(3R)-3-methyl-D-ornithine</name>
        <dbReference type="ChEBI" id="CHEBI:64642"/>
    </ligand>
</feature>
<feature type="binding site" evidence="8">
    <location>
        <position position="285"/>
    </location>
    <ligand>
        <name>(3R)-3-methyl-D-ornithine</name>
        <dbReference type="ChEBI" id="CHEBI:64642"/>
    </ligand>
</feature>
<dbReference type="SFLD" id="SFLDF00342">
    <property type="entry name" value="cyclic_dehypoxanthine_futalosi"/>
    <property type="match status" value="1"/>
</dbReference>
<dbReference type="HAMAP" id="MF_00992">
    <property type="entry name" value="MqnC"/>
    <property type="match status" value="1"/>
</dbReference>
<dbReference type="PANTHER" id="PTHR43076">
    <property type="entry name" value="FO SYNTHASE (COFH)"/>
    <property type="match status" value="1"/>
</dbReference>
<keyword evidence="5 6" id="KW-0411">Iron-sulfur</keyword>
<keyword evidence="6" id="KW-0474">Menaquinone biosynthesis</keyword>
<dbReference type="Gene3D" id="3.20.20.70">
    <property type="entry name" value="Aldolase class I"/>
    <property type="match status" value="1"/>
</dbReference>
<dbReference type="EMBL" id="SRSD01000008">
    <property type="protein sequence ID" value="KAA0889720.1"/>
    <property type="molecule type" value="Genomic_DNA"/>
</dbReference>
<keyword evidence="6" id="KW-0560">Oxidoreductase</keyword>
<dbReference type="SFLD" id="SFLDS00029">
    <property type="entry name" value="Radical_SAM"/>
    <property type="match status" value="1"/>
</dbReference>
<evidence type="ECO:0000256" key="8">
    <source>
        <dbReference type="PIRSR" id="PIRSR004762-2"/>
    </source>
</evidence>
<keyword evidence="11" id="KW-1185">Reference proteome</keyword>
<evidence type="ECO:0000256" key="1">
    <source>
        <dbReference type="ARBA" id="ARBA00022485"/>
    </source>
</evidence>
<evidence type="ECO:0000256" key="6">
    <source>
        <dbReference type="HAMAP-Rule" id="MF_00992"/>
    </source>
</evidence>
<keyword evidence="4 6" id="KW-0408">Iron</keyword>
<dbReference type="SFLD" id="SFLDG01064">
    <property type="entry name" value="F420__menaquinone_cofactor_bio"/>
    <property type="match status" value="1"/>
</dbReference>
<dbReference type="AlphaFoldDB" id="A0A5A9X9Y7"/>
<keyword evidence="3 6" id="KW-0479">Metal-binding</keyword>
<comment type="pathway">
    <text evidence="6">Quinol/quinone metabolism; menaquinone biosynthesis.</text>
</comment>
<dbReference type="SUPFAM" id="SSF102114">
    <property type="entry name" value="Radical SAM enzymes"/>
    <property type="match status" value="1"/>
</dbReference>
<organism evidence="10 11">
    <name type="scientific">Oryzomonas rubra</name>
    <dbReference type="NCBI Taxonomy" id="2509454"/>
    <lineage>
        <taxon>Bacteria</taxon>
        <taxon>Pseudomonadati</taxon>
        <taxon>Thermodesulfobacteriota</taxon>
        <taxon>Desulfuromonadia</taxon>
        <taxon>Geobacterales</taxon>
        <taxon>Geobacteraceae</taxon>
        <taxon>Oryzomonas</taxon>
    </lineage>
</organism>
<dbReference type="GO" id="GO:0051539">
    <property type="term" value="F:4 iron, 4 sulfur cluster binding"/>
    <property type="evidence" value="ECO:0007669"/>
    <property type="project" value="UniProtKB-KW"/>
</dbReference>
<comment type="similarity">
    <text evidence="6">Belongs to the radical SAM superfamily. MqnC family.</text>
</comment>
<dbReference type="GO" id="GO:0044689">
    <property type="term" value="F:7,8-didemethyl-8-hydroxy-5-deazariboflavin synthase activity"/>
    <property type="evidence" value="ECO:0007669"/>
    <property type="project" value="TreeGrafter"/>
</dbReference>
<dbReference type="NCBIfam" id="TIGR00423">
    <property type="entry name" value="CofH family radical SAM protein"/>
    <property type="match status" value="1"/>
</dbReference>
<dbReference type="PIRSF" id="PIRSF004762">
    <property type="entry name" value="CHP00423"/>
    <property type="match status" value="1"/>
</dbReference>
<feature type="binding site" evidence="6 7">
    <location>
        <position position="66"/>
    </location>
    <ligand>
        <name>[4Fe-4S] cluster</name>
        <dbReference type="ChEBI" id="CHEBI:49883"/>
        <note>4Fe-4S-S-AdoMet</note>
    </ligand>
</feature>
<comment type="function">
    <text evidence="6">Radical SAM enzyme that catalyzes the cyclization of dehypoxanthine futalosine (DHFL) into cyclic dehypoxanthine futalosine (CDHFL), a step in the biosynthesis of menaquinone (MK, vitamin K2).</text>
</comment>
<dbReference type="GO" id="GO:0016765">
    <property type="term" value="F:transferase activity, transferring alkyl or aryl (other than methyl) groups"/>
    <property type="evidence" value="ECO:0007669"/>
    <property type="project" value="InterPro"/>
</dbReference>
<dbReference type="InterPro" id="IPR020050">
    <property type="entry name" value="FO_synthase_su2"/>
</dbReference>
<proteinExistence type="inferred from homology"/>
<evidence type="ECO:0000313" key="11">
    <source>
        <dbReference type="Proteomes" id="UP000324298"/>
    </source>
</evidence>
<dbReference type="InterPro" id="IPR034405">
    <property type="entry name" value="F420"/>
</dbReference>
<evidence type="ECO:0000259" key="9">
    <source>
        <dbReference type="PROSITE" id="PS51918"/>
    </source>
</evidence>
<dbReference type="EC" id="1.21.98.1" evidence="6"/>
<name>A0A5A9X9Y7_9BACT</name>
<evidence type="ECO:0000313" key="10">
    <source>
        <dbReference type="EMBL" id="KAA0889720.1"/>
    </source>
</evidence>
<dbReference type="CDD" id="cd01335">
    <property type="entry name" value="Radical_SAM"/>
    <property type="match status" value="1"/>
</dbReference>